<protein>
    <recommendedName>
        <fullName evidence="4">Short-chain dehydrogenase/reductase SDR</fullName>
    </recommendedName>
</protein>
<gene>
    <name evidence="2" type="ORF">GCM10007420_00920</name>
</gene>
<dbReference type="PANTHER" id="PTHR43976:SF9">
    <property type="entry name" value="OXIDOREDUCTASE"/>
    <property type="match status" value="1"/>
</dbReference>
<evidence type="ECO:0000313" key="3">
    <source>
        <dbReference type="Proteomes" id="UP000648722"/>
    </source>
</evidence>
<dbReference type="InterPro" id="IPR036291">
    <property type="entry name" value="NAD(P)-bd_dom_sf"/>
</dbReference>
<dbReference type="Proteomes" id="UP000648722">
    <property type="component" value="Unassembled WGS sequence"/>
</dbReference>
<dbReference type="InterPro" id="IPR006311">
    <property type="entry name" value="TAT_signal"/>
</dbReference>
<dbReference type="InterPro" id="IPR051911">
    <property type="entry name" value="SDR_oxidoreductase"/>
</dbReference>
<dbReference type="InterPro" id="IPR002347">
    <property type="entry name" value="SDR_fam"/>
</dbReference>
<reference evidence="3" key="1">
    <citation type="journal article" date="2019" name="Int. J. Syst. Evol. Microbiol.">
        <title>The Global Catalogue of Microorganisms (GCM) 10K type strain sequencing project: providing services to taxonomists for standard genome sequencing and annotation.</title>
        <authorList>
            <consortium name="The Broad Institute Genomics Platform"/>
            <consortium name="The Broad Institute Genome Sequencing Center for Infectious Disease"/>
            <person name="Wu L."/>
            <person name="Ma J."/>
        </authorList>
    </citation>
    <scope>NUCLEOTIDE SEQUENCE [LARGE SCALE GENOMIC DNA]</scope>
    <source>
        <strain evidence="3">CGMCC 1.12766</strain>
    </source>
</reference>
<dbReference type="PROSITE" id="PS51318">
    <property type="entry name" value="TAT"/>
    <property type="match status" value="1"/>
</dbReference>
<dbReference type="PRINTS" id="PR00080">
    <property type="entry name" value="SDRFAMILY"/>
</dbReference>
<organism evidence="2 3">
    <name type="scientific">Glycocaulis albus</name>
    <dbReference type="NCBI Taxonomy" id="1382801"/>
    <lineage>
        <taxon>Bacteria</taxon>
        <taxon>Pseudomonadati</taxon>
        <taxon>Pseudomonadota</taxon>
        <taxon>Alphaproteobacteria</taxon>
        <taxon>Maricaulales</taxon>
        <taxon>Maricaulaceae</taxon>
        <taxon>Glycocaulis</taxon>
    </lineage>
</organism>
<proteinExistence type="inferred from homology"/>
<evidence type="ECO:0000313" key="2">
    <source>
        <dbReference type="EMBL" id="GGG89691.1"/>
    </source>
</evidence>
<evidence type="ECO:0000256" key="1">
    <source>
        <dbReference type="RuleBase" id="RU000363"/>
    </source>
</evidence>
<dbReference type="PANTHER" id="PTHR43976">
    <property type="entry name" value="SHORT CHAIN DEHYDROGENASE"/>
    <property type="match status" value="1"/>
</dbReference>
<evidence type="ECO:0008006" key="4">
    <source>
        <dbReference type="Google" id="ProtNLM"/>
    </source>
</evidence>
<keyword evidence="3" id="KW-1185">Reference proteome</keyword>
<dbReference type="Gene3D" id="3.40.50.720">
    <property type="entry name" value="NAD(P)-binding Rossmann-like Domain"/>
    <property type="match status" value="1"/>
</dbReference>
<accession>A0ABQ1XBX0</accession>
<name>A0ABQ1XBX0_9PROT</name>
<comment type="caution">
    <text evidence="2">The sequence shown here is derived from an EMBL/GenBank/DDBJ whole genome shotgun (WGS) entry which is preliminary data.</text>
</comment>
<dbReference type="Pfam" id="PF00106">
    <property type="entry name" value="adh_short"/>
    <property type="match status" value="1"/>
</dbReference>
<sequence>MARQGISRRGLLGGTAAAAGAIGAVAASSPALGKALRSEPSLEGKTILITGASSGFGRLGAEHYARLGARVFASMRNLPRPEADELAALAEAENLAIELVEIDVTSDASVERGVADVLEATGGTLDVLINNAGIALAGPIELQDMEATRLIFETNTFGPHRMARAVLPAMRAAGSGLIVQISSQLGRVIVPGLGHYSPVKFALEAMSEAMAYELVPHGIDVTIIQPGGYPTQIWDNASVLTAALLERAPEERLAAYPELVAGMGTGGGGGDTDPMDIPEAIVQLIASPGGTRPLRVAVHPNARPQLGINEVSRETQLAMLGSSPYGPWVRDVLER</sequence>
<comment type="similarity">
    <text evidence="1">Belongs to the short-chain dehydrogenases/reductases (SDR) family.</text>
</comment>
<dbReference type="CDD" id="cd05374">
    <property type="entry name" value="17beta-HSD-like_SDR_c"/>
    <property type="match status" value="1"/>
</dbReference>
<dbReference type="SUPFAM" id="SSF51735">
    <property type="entry name" value="NAD(P)-binding Rossmann-fold domains"/>
    <property type="match status" value="1"/>
</dbReference>
<dbReference type="PRINTS" id="PR00081">
    <property type="entry name" value="GDHRDH"/>
</dbReference>
<dbReference type="EMBL" id="BMFS01000001">
    <property type="protein sequence ID" value="GGG89691.1"/>
    <property type="molecule type" value="Genomic_DNA"/>
</dbReference>
<dbReference type="RefSeq" id="WP_188450587.1">
    <property type="nucleotide sequence ID" value="NZ_BMFS01000001.1"/>
</dbReference>